<sequence length="108" mass="11879">MWKCGKCSQCNSKSKAKRQTDVSVFKMPWKSPPSRAQGGTYRLINKHCQCVIQVTTGDHTGRHGTARGVSYCKLLASLPSEDCNPFCPGLKVNLHLGRTYVAESHLVG</sequence>
<dbReference type="Proteomes" id="UP001482620">
    <property type="component" value="Unassembled WGS sequence"/>
</dbReference>
<proteinExistence type="predicted"/>
<reference evidence="1 2" key="1">
    <citation type="submission" date="2021-06" db="EMBL/GenBank/DDBJ databases">
        <authorList>
            <person name="Palmer J.M."/>
        </authorList>
    </citation>
    <scope>NUCLEOTIDE SEQUENCE [LARGE SCALE GENOMIC DNA]</scope>
    <source>
        <strain evidence="2">if_2019</strain>
        <tissue evidence="1">Muscle</tissue>
    </source>
</reference>
<gene>
    <name evidence="1" type="ORF">ILYODFUR_001071</name>
</gene>
<keyword evidence="2" id="KW-1185">Reference proteome</keyword>
<name>A0ABV0SHL0_9TELE</name>
<evidence type="ECO:0000313" key="1">
    <source>
        <dbReference type="EMBL" id="MEQ2220030.1"/>
    </source>
</evidence>
<dbReference type="EMBL" id="JAHRIQ010000046">
    <property type="protein sequence ID" value="MEQ2220030.1"/>
    <property type="molecule type" value="Genomic_DNA"/>
</dbReference>
<protein>
    <submittedName>
        <fullName evidence="1">Uncharacterized protein</fullName>
    </submittedName>
</protein>
<comment type="caution">
    <text evidence="1">The sequence shown here is derived from an EMBL/GenBank/DDBJ whole genome shotgun (WGS) entry which is preliminary data.</text>
</comment>
<evidence type="ECO:0000313" key="2">
    <source>
        <dbReference type="Proteomes" id="UP001482620"/>
    </source>
</evidence>
<accession>A0ABV0SHL0</accession>
<organism evidence="1 2">
    <name type="scientific">Ilyodon furcidens</name>
    <name type="common">goldbreast splitfin</name>
    <dbReference type="NCBI Taxonomy" id="33524"/>
    <lineage>
        <taxon>Eukaryota</taxon>
        <taxon>Metazoa</taxon>
        <taxon>Chordata</taxon>
        <taxon>Craniata</taxon>
        <taxon>Vertebrata</taxon>
        <taxon>Euteleostomi</taxon>
        <taxon>Actinopterygii</taxon>
        <taxon>Neopterygii</taxon>
        <taxon>Teleostei</taxon>
        <taxon>Neoteleostei</taxon>
        <taxon>Acanthomorphata</taxon>
        <taxon>Ovalentaria</taxon>
        <taxon>Atherinomorphae</taxon>
        <taxon>Cyprinodontiformes</taxon>
        <taxon>Goodeidae</taxon>
        <taxon>Ilyodon</taxon>
    </lineage>
</organism>